<dbReference type="PANTHER" id="PTHR47139">
    <property type="entry name" value="TUMOR NECROSIS FACTOR RECEPTOR SUPERFAMILY MEMBER 9"/>
    <property type="match status" value="1"/>
</dbReference>
<proteinExistence type="predicted"/>
<evidence type="ECO:0000256" key="1">
    <source>
        <dbReference type="SAM" id="Coils"/>
    </source>
</evidence>
<feature type="coiled-coil region" evidence="1">
    <location>
        <begin position="214"/>
        <end position="241"/>
    </location>
</feature>
<dbReference type="Gene3D" id="2.10.50.10">
    <property type="entry name" value="Tumor Necrosis Factor Receptor, subunit A, domain 2"/>
    <property type="match status" value="1"/>
</dbReference>
<comment type="caution">
    <text evidence="4">The sequence shown here is derived from an EMBL/GenBank/DDBJ whole genome shotgun (WGS) entry which is preliminary data.</text>
</comment>
<feature type="compositionally biased region" description="Basic and acidic residues" evidence="2">
    <location>
        <begin position="1"/>
        <end position="17"/>
    </location>
</feature>
<dbReference type="Gene3D" id="1.10.533.10">
    <property type="entry name" value="Death Domain, Fas"/>
    <property type="match status" value="1"/>
</dbReference>
<keyword evidence="3" id="KW-1133">Transmembrane helix</keyword>
<gene>
    <name evidence="4" type="ORF">CUNI_LOCUS16665</name>
</gene>
<accession>A0A8S3ZNK3</accession>
<dbReference type="GO" id="GO:0038023">
    <property type="term" value="F:signaling receptor activity"/>
    <property type="evidence" value="ECO:0007669"/>
    <property type="project" value="TreeGrafter"/>
</dbReference>
<dbReference type="EMBL" id="CAJHNH020004469">
    <property type="protein sequence ID" value="CAG5131107.1"/>
    <property type="molecule type" value="Genomic_DNA"/>
</dbReference>
<keyword evidence="3" id="KW-0472">Membrane</keyword>
<reference evidence="4" key="1">
    <citation type="submission" date="2021-04" db="EMBL/GenBank/DDBJ databases">
        <authorList>
            <consortium name="Molecular Ecology Group"/>
        </authorList>
    </citation>
    <scope>NUCLEOTIDE SEQUENCE</scope>
</reference>
<evidence type="ECO:0008006" key="6">
    <source>
        <dbReference type="Google" id="ProtNLM"/>
    </source>
</evidence>
<feature type="non-terminal residue" evidence="4">
    <location>
        <position position="1"/>
    </location>
</feature>
<dbReference type="InterPro" id="IPR011029">
    <property type="entry name" value="DEATH-like_dom_sf"/>
</dbReference>
<evidence type="ECO:0000313" key="5">
    <source>
        <dbReference type="Proteomes" id="UP000678393"/>
    </source>
</evidence>
<keyword evidence="1" id="KW-0175">Coiled coil</keyword>
<dbReference type="OrthoDB" id="6157299at2759"/>
<dbReference type="Proteomes" id="UP000678393">
    <property type="component" value="Unassembled WGS sequence"/>
</dbReference>
<evidence type="ECO:0000256" key="2">
    <source>
        <dbReference type="SAM" id="MobiDB-lite"/>
    </source>
</evidence>
<name>A0A8S3ZNK3_9EUPU</name>
<dbReference type="CDD" id="cd01670">
    <property type="entry name" value="Death"/>
    <property type="match status" value="1"/>
</dbReference>
<keyword evidence="3" id="KW-0812">Transmembrane</keyword>
<sequence>IMPSDRTSDRVCPKSESDSCPSGHMLTPCLPSSTTEYFCKQCSEATFQPNENWITDKCRLRRNCRKPHMDFADVGSTVRDATCVCDEGFHFPNEDQRACVPNKRCPLGTAPGVYGNCESCLRKSMYLNEKTKKCVPLTNCEKQNRCTRTKSDGMRDNVCGPVVSDLSTCEDINITVSSSSTKYTIAIVGSIVAAVLLLLIILLIFIFCLRRRRLRNQVSQKALTDEEMEELQQKILKACDKDVVSCKKVMSISCSFIEERIDRQIWGLAQELFRTSTKQGHFEQIVEKYKDTQAKYTVNGYLQEWRQWRGDNKETAAELFHCLRHIKREDIVNEICLCLGRDFDYTDGNCYNEYSSNKLSLKDECVYIFLPCFYRSKEKLSPSAAGGVVVESDVGEAGTKLLAIATDDLDQDDSPDNNTVGSRPPGTFYRAHPSPSAPTLEDANNIFASMDNVKFSRQFSQPVQATS</sequence>
<dbReference type="GO" id="GO:0042127">
    <property type="term" value="P:regulation of cell population proliferation"/>
    <property type="evidence" value="ECO:0007669"/>
    <property type="project" value="TreeGrafter"/>
</dbReference>
<evidence type="ECO:0000313" key="4">
    <source>
        <dbReference type="EMBL" id="CAG5131107.1"/>
    </source>
</evidence>
<dbReference type="AlphaFoldDB" id="A0A8S3ZNK3"/>
<keyword evidence="5" id="KW-1185">Reference proteome</keyword>
<feature type="region of interest" description="Disordered" evidence="2">
    <location>
        <begin position="1"/>
        <end position="22"/>
    </location>
</feature>
<feature type="transmembrane region" description="Helical" evidence="3">
    <location>
        <begin position="183"/>
        <end position="209"/>
    </location>
</feature>
<evidence type="ECO:0000256" key="3">
    <source>
        <dbReference type="SAM" id="Phobius"/>
    </source>
</evidence>
<dbReference type="PANTHER" id="PTHR47139:SF1">
    <property type="entry name" value="TUMOR NECROSIS FACTOR RECEPTOR SUPERFAMILY MEMBER 9"/>
    <property type="match status" value="1"/>
</dbReference>
<organism evidence="4 5">
    <name type="scientific">Candidula unifasciata</name>
    <dbReference type="NCBI Taxonomy" id="100452"/>
    <lineage>
        <taxon>Eukaryota</taxon>
        <taxon>Metazoa</taxon>
        <taxon>Spiralia</taxon>
        <taxon>Lophotrochozoa</taxon>
        <taxon>Mollusca</taxon>
        <taxon>Gastropoda</taxon>
        <taxon>Heterobranchia</taxon>
        <taxon>Euthyneura</taxon>
        <taxon>Panpulmonata</taxon>
        <taxon>Eupulmonata</taxon>
        <taxon>Stylommatophora</taxon>
        <taxon>Helicina</taxon>
        <taxon>Helicoidea</taxon>
        <taxon>Geomitridae</taxon>
        <taxon>Candidula</taxon>
    </lineage>
</organism>
<feature type="region of interest" description="Disordered" evidence="2">
    <location>
        <begin position="406"/>
        <end position="437"/>
    </location>
</feature>
<protein>
    <recommendedName>
        <fullName evidence="6">TNFR-Cys domain-containing protein</fullName>
    </recommendedName>
</protein>